<reference evidence="3" key="1">
    <citation type="submission" date="2016-06" db="EMBL/GenBank/DDBJ databases">
        <title>Draft genome sequence of Desulfoplanes formicivorans strain Pf12B.</title>
        <authorList>
            <person name="Watanabe M."/>
            <person name="Kojima H."/>
            <person name="Fukui M."/>
        </authorList>
    </citation>
    <scope>NUCLEOTIDE SEQUENCE [LARGE SCALE GENOMIC DNA]</scope>
    <source>
        <strain evidence="3">Pf12B</strain>
    </source>
</reference>
<dbReference type="AlphaFoldDB" id="A0A194AGN7"/>
<keyword evidence="1" id="KW-1133">Transmembrane helix</keyword>
<gene>
    <name evidence="2" type="ORF">DPF_0949</name>
</gene>
<protein>
    <submittedName>
        <fullName evidence="2">Uncharacterized protein</fullName>
    </submittedName>
</protein>
<evidence type="ECO:0000313" key="2">
    <source>
        <dbReference type="EMBL" id="GAU08246.1"/>
    </source>
</evidence>
<keyword evidence="3" id="KW-1185">Reference proteome</keyword>
<keyword evidence="1" id="KW-0812">Transmembrane</keyword>
<keyword evidence="1" id="KW-0472">Membrane</keyword>
<comment type="caution">
    <text evidence="2">The sequence shown here is derived from an EMBL/GenBank/DDBJ whole genome shotgun (WGS) entry which is preliminary data.</text>
</comment>
<feature type="transmembrane region" description="Helical" evidence="1">
    <location>
        <begin position="102"/>
        <end position="128"/>
    </location>
</feature>
<sequence>MNEEVNKNDRENEVVPFFKSDKNQIIFEFSFLIITFWLAILLTILIHFKIWIFGVDHHSKVLLFAGLGGFLGGWTFDAKWFYRVTAKGKDNQYKFYWERHKFYWRIFIPFLSAIVAFAIFILASTNVLPINIGKGESGRVSFGLCFIFGHFSDIVMTQLAKWVESTVPVKDSSK</sequence>
<evidence type="ECO:0000313" key="3">
    <source>
        <dbReference type="Proteomes" id="UP000095200"/>
    </source>
</evidence>
<organism evidence="2 3">
    <name type="scientific">Desulfoplanes formicivorans</name>
    <dbReference type="NCBI Taxonomy" id="1592317"/>
    <lineage>
        <taxon>Bacteria</taxon>
        <taxon>Pseudomonadati</taxon>
        <taxon>Thermodesulfobacteriota</taxon>
        <taxon>Desulfovibrionia</taxon>
        <taxon>Desulfovibrionales</taxon>
        <taxon>Desulfoplanaceae</taxon>
        <taxon>Desulfoplanes</taxon>
    </lineage>
</organism>
<dbReference type="EMBL" id="BDFE01000009">
    <property type="protein sequence ID" value="GAU08246.1"/>
    <property type="molecule type" value="Genomic_DNA"/>
</dbReference>
<dbReference type="OrthoDB" id="7068476at2"/>
<name>A0A194AGN7_9BACT</name>
<feature type="transmembrane region" description="Helical" evidence="1">
    <location>
        <begin position="60"/>
        <end position="82"/>
    </location>
</feature>
<dbReference type="Proteomes" id="UP000095200">
    <property type="component" value="Unassembled WGS sequence"/>
</dbReference>
<dbReference type="RefSeq" id="WP_069857718.1">
    <property type="nucleotide sequence ID" value="NZ_BDFE01000009.1"/>
</dbReference>
<feature type="transmembrane region" description="Helical" evidence="1">
    <location>
        <begin position="25"/>
        <end position="48"/>
    </location>
</feature>
<accession>A0A194AGN7</accession>
<proteinExistence type="predicted"/>
<evidence type="ECO:0000256" key="1">
    <source>
        <dbReference type="SAM" id="Phobius"/>
    </source>
</evidence>